<accession>A0A0A9B7F0</accession>
<name>A0A0A9B7F0_ARUDO</name>
<proteinExistence type="predicted"/>
<organism evidence="1">
    <name type="scientific">Arundo donax</name>
    <name type="common">Giant reed</name>
    <name type="synonym">Donax arundinaceus</name>
    <dbReference type="NCBI Taxonomy" id="35708"/>
    <lineage>
        <taxon>Eukaryota</taxon>
        <taxon>Viridiplantae</taxon>
        <taxon>Streptophyta</taxon>
        <taxon>Embryophyta</taxon>
        <taxon>Tracheophyta</taxon>
        <taxon>Spermatophyta</taxon>
        <taxon>Magnoliopsida</taxon>
        <taxon>Liliopsida</taxon>
        <taxon>Poales</taxon>
        <taxon>Poaceae</taxon>
        <taxon>PACMAD clade</taxon>
        <taxon>Arundinoideae</taxon>
        <taxon>Arundineae</taxon>
        <taxon>Arundo</taxon>
    </lineage>
</organism>
<evidence type="ECO:0000313" key="1">
    <source>
        <dbReference type="EMBL" id="JAD57090.1"/>
    </source>
</evidence>
<dbReference type="AlphaFoldDB" id="A0A0A9B7F0"/>
<reference evidence="1" key="2">
    <citation type="journal article" date="2015" name="Data Brief">
        <title>Shoot transcriptome of the giant reed, Arundo donax.</title>
        <authorList>
            <person name="Barrero R.A."/>
            <person name="Guerrero F.D."/>
            <person name="Moolhuijzen P."/>
            <person name="Goolsby J.A."/>
            <person name="Tidwell J."/>
            <person name="Bellgard S.E."/>
            <person name="Bellgard M.I."/>
        </authorList>
    </citation>
    <scope>NUCLEOTIDE SEQUENCE</scope>
    <source>
        <tissue evidence="1">Shoot tissue taken approximately 20 cm above the soil surface</tissue>
    </source>
</reference>
<reference evidence="1" key="1">
    <citation type="submission" date="2014-09" db="EMBL/GenBank/DDBJ databases">
        <authorList>
            <person name="Magalhaes I.L.F."/>
            <person name="Oliveira U."/>
            <person name="Santos F.R."/>
            <person name="Vidigal T.H.D.A."/>
            <person name="Brescovit A.D."/>
            <person name="Santos A.J."/>
        </authorList>
    </citation>
    <scope>NUCLEOTIDE SEQUENCE</scope>
    <source>
        <tissue evidence="1">Shoot tissue taken approximately 20 cm above the soil surface</tissue>
    </source>
</reference>
<sequence length="36" mass="4167">MWWPHMLFATKKGHPIRSLGCAGRAMMMMSCSRQLD</sequence>
<protein>
    <submittedName>
        <fullName evidence="1">Uncharacterized protein</fullName>
    </submittedName>
</protein>
<dbReference type="EMBL" id="GBRH01240805">
    <property type="protein sequence ID" value="JAD57090.1"/>
    <property type="molecule type" value="Transcribed_RNA"/>
</dbReference>